<dbReference type="EC" id="1.-.-.-" evidence="2"/>
<dbReference type="Pfam" id="PF00296">
    <property type="entry name" value="Bac_luciferase"/>
    <property type="match status" value="1"/>
</dbReference>
<reference evidence="2 3" key="2">
    <citation type="submission" date="2019-07" db="EMBL/GenBank/DDBJ databases">
        <authorList>
            <person name="Huang Y."/>
        </authorList>
    </citation>
    <scope>NUCLEOTIDE SEQUENCE [LARGE SCALE GENOMIC DNA]</scope>
    <source>
        <strain evidence="2 3">HY188</strain>
    </source>
</reference>
<reference evidence="2 3" key="1">
    <citation type="submission" date="2019-07" db="EMBL/GenBank/DDBJ databases">
        <title>Tomitella cavernea sp. nov., an actinomycete isolated from soil.</title>
        <authorList>
            <person name="Cheng J."/>
        </authorList>
    </citation>
    <scope>NUCLEOTIDE SEQUENCE [LARGE SCALE GENOMIC DNA]</scope>
    <source>
        <strain evidence="2 3">HY188</strain>
    </source>
</reference>
<dbReference type="InterPro" id="IPR036661">
    <property type="entry name" value="Luciferase-like_sf"/>
</dbReference>
<dbReference type="OrthoDB" id="3284378at2"/>
<accession>A0A516WZ60</accession>
<dbReference type="SUPFAM" id="SSF51679">
    <property type="entry name" value="Bacterial luciferase-like"/>
    <property type="match status" value="1"/>
</dbReference>
<protein>
    <submittedName>
        <fullName evidence="2">TIGR03617 family F420-dependent LLM class oxidoreductase</fullName>
        <ecNumber evidence="2">1.-.-.-</ecNumber>
    </submittedName>
</protein>
<dbReference type="NCBIfam" id="TIGR03617">
    <property type="entry name" value="F420_MSMEG_2256"/>
    <property type="match status" value="1"/>
</dbReference>
<evidence type="ECO:0000259" key="1">
    <source>
        <dbReference type="Pfam" id="PF00296"/>
    </source>
</evidence>
<keyword evidence="3" id="KW-1185">Reference proteome</keyword>
<dbReference type="KEGG" id="toy:FO059_00620"/>
<dbReference type="CDD" id="cd01097">
    <property type="entry name" value="Tetrahydromethanopterin_reductase"/>
    <property type="match status" value="1"/>
</dbReference>
<evidence type="ECO:0000313" key="2">
    <source>
        <dbReference type="EMBL" id="QDQ96118.1"/>
    </source>
</evidence>
<feature type="domain" description="Luciferase-like" evidence="1">
    <location>
        <begin position="10"/>
        <end position="304"/>
    </location>
</feature>
<keyword evidence="2" id="KW-0560">Oxidoreductase</keyword>
<sequence length="335" mass="36281">MKLDVQLDAPLEDSAARARELVACGVDGLFTFEGGHDVFLPLALAAQAVEADLMTNVAIALPRSPLHLAHMAYDLHTLSGGRFRLGLGAQTRPHIEKRYGATWSRPAARMRETVAAVRAILDAWESGTAPDFRGEFTTHTFMPPMFDPGPNPYGRPEVCMGALGPVMTRTAAEVADGLLVMPFNTARHFREHTLPAVDEGLKRSGRTRAEFAIHPQVIVATGRTPDELERARKGARSLLAFYGSTPAYRRVLDAHGWGETQPRLNALLKAGETAAMNSLITDGMAAELSVHGTPEECAEQILERFGDHADRVCCYFPGYEVSDAHIADLAAAVAS</sequence>
<dbReference type="PANTHER" id="PTHR43244:SF2">
    <property type="entry name" value="CONSERVED HYPOTHETICAL ALANINE AND PROLINE-RICH PROTEIN"/>
    <property type="match status" value="1"/>
</dbReference>
<dbReference type="InterPro" id="IPR019919">
    <property type="entry name" value="Lucif-like_OxRdtase_MSMEG_2256"/>
</dbReference>
<dbReference type="Gene3D" id="3.20.20.30">
    <property type="entry name" value="Luciferase-like domain"/>
    <property type="match status" value="1"/>
</dbReference>
<dbReference type="InterPro" id="IPR011251">
    <property type="entry name" value="Luciferase-like_dom"/>
</dbReference>
<gene>
    <name evidence="2" type="ORF">FO059_00620</name>
</gene>
<proteinExistence type="predicted"/>
<dbReference type="AlphaFoldDB" id="A0A516WZ60"/>
<dbReference type="Proteomes" id="UP000317344">
    <property type="component" value="Chromosome"/>
</dbReference>
<name>A0A516WZ60_9ACTN</name>
<dbReference type="EMBL" id="CP041765">
    <property type="protein sequence ID" value="QDQ96118.1"/>
    <property type="molecule type" value="Genomic_DNA"/>
</dbReference>
<dbReference type="RefSeq" id="WP_143905490.1">
    <property type="nucleotide sequence ID" value="NZ_CP041765.1"/>
</dbReference>
<evidence type="ECO:0000313" key="3">
    <source>
        <dbReference type="Proteomes" id="UP000317344"/>
    </source>
</evidence>
<dbReference type="PANTHER" id="PTHR43244">
    <property type="match status" value="1"/>
</dbReference>
<dbReference type="InterPro" id="IPR050564">
    <property type="entry name" value="F420-G6PD/mer"/>
</dbReference>
<dbReference type="GO" id="GO:0016705">
    <property type="term" value="F:oxidoreductase activity, acting on paired donors, with incorporation or reduction of molecular oxygen"/>
    <property type="evidence" value="ECO:0007669"/>
    <property type="project" value="InterPro"/>
</dbReference>
<organism evidence="2 3">
    <name type="scientific">Tomitella fengzijianii</name>
    <dbReference type="NCBI Taxonomy" id="2597660"/>
    <lineage>
        <taxon>Bacteria</taxon>
        <taxon>Bacillati</taxon>
        <taxon>Actinomycetota</taxon>
        <taxon>Actinomycetes</taxon>
        <taxon>Mycobacteriales</taxon>
        <taxon>Tomitella</taxon>
    </lineage>
</organism>